<gene>
    <name evidence="1" type="ORF">FA15DRAFT_593953</name>
</gene>
<sequence>MCSSTDDKCRVPFYSRDPELTKDEWISVLRLSTRWFFGEMREVAIRKLTEMEMDPVDRVCLGKELHIHTWLLTGYEDLVARIEIITEEEAERIGWRAALKV</sequence>
<dbReference type="STRING" id="230819.A0A5C3L5V3"/>
<feature type="non-terminal residue" evidence="1">
    <location>
        <position position="101"/>
    </location>
</feature>
<dbReference type="EMBL" id="ML210215">
    <property type="protein sequence ID" value="TFK23598.1"/>
    <property type="molecule type" value="Genomic_DNA"/>
</dbReference>
<keyword evidence="2" id="KW-1185">Reference proteome</keyword>
<accession>A0A5C3L5V3</accession>
<dbReference type="Proteomes" id="UP000307440">
    <property type="component" value="Unassembled WGS sequence"/>
</dbReference>
<organism evidence="1 2">
    <name type="scientific">Coprinopsis marcescibilis</name>
    <name type="common">Agaric fungus</name>
    <name type="synonym">Psathyrella marcescibilis</name>
    <dbReference type="NCBI Taxonomy" id="230819"/>
    <lineage>
        <taxon>Eukaryota</taxon>
        <taxon>Fungi</taxon>
        <taxon>Dikarya</taxon>
        <taxon>Basidiomycota</taxon>
        <taxon>Agaricomycotina</taxon>
        <taxon>Agaricomycetes</taxon>
        <taxon>Agaricomycetidae</taxon>
        <taxon>Agaricales</taxon>
        <taxon>Agaricineae</taxon>
        <taxon>Psathyrellaceae</taxon>
        <taxon>Coprinopsis</taxon>
    </lineage>
</organism>
<evidence type="ECO:0000313" key="1">
    <source>
        <dbReference type="EMBL" id="TFK23598.1"/>
    </source>
</evidence>
<dbReference type="OrthoDB" id="2593747at2759"/>
<reference evidence="1 2" key="1">
    <citation type="journal article" date="2019" name="Nat. Ecol. Evol.">
        <title>Megaphylogeny resolves global patterns of mushroom evolution.</title>
        <authorList>
            <person name="Varga T."/>
            <person name="Krizsan K."/>
            <person name="Foldi C."/>
            <person name="Dima B."/>
            <person name="Sanchez-Garcia M."/>
            <person name="Sanchez-Ramirez S."/>
            <person name="Szollosi G.J."/>
            <person name="Szarkandi J.G."/>
            <person name="Papp V."/>
            <person name="Albert L."/>
            <person name="Andreopoulos W."/>
            <person name="Angelini C."/>
            <person name="Antonin V."/>
            <person name="Barry K.W."/>
            <person name="Bougher N.L."/>
            <person name="Buchanan P."/>
            <person name="Buyck B."/>
            <person name="Bense V."/>
            <person name="Catcheside P."/>
            <person name="Chovatia M."/>
            <person name="Cooper J."/>
            <person name="Damon W."/>
            <person name="Desjardin D."/>
            <person name="Finy P."/>
            <person name="Geml J."/>
            <person name="Haridas S."/>
            <person name="Hughes K."/>
            <person name="Justo A."/>
            <person name="Karasinski D."/>
            <person name="Kautmanova I."/>
            <person name="Kiss B."/>
            <person name="Kocsube S."/>
            <person name="Kotiranta H."/>
            <person name="LaButti K.M."/>
            <person name="Lechner B.E."/>
            <person name="Liimatainen K."/>
            <person name="Lipzen A."/>
            <person name="Lukacs Z."/>
            <person name="Mihaltcheva S."/>
            <person name="Morgado L.N."/>
            <person name="Niskanen T."/>
            <person name="Noordeloos M.E."/>
            <person name="Ohm R.A."/>
            <person name="Ortiz-Santana B."/>
            <person name="Ovrebo C."/>
            <person name="Racz N."/>
            <person name="Riley R."/>
            <person name="Savchenko A."/>
            <person name="Shiryaev A."/>
            <person name="Soop K."/>
            <person name="Spirin V."/>
            <person name="Szebenyi C."/>
            <person name="Tomsovsky M."/>
            <person name="Tulloss R.E."/>
            <person name="Uehling J."/>
            <person name="Grigoriev I.V."/>
            <person name="Vagvolgyi C."/>
            <person name="Papp T."/>
            <person name="Martin F.M."/>
            <person name="Miettinen O."/>
            <person name="Hibbett D.S."/>
            <person name="Nagy L.G."/>
        </authorList>
    </citation>
    <scope>NUCLEOTIDE SEQUENCE [LARGE SCALE GENOMIC DNA]</scope>
    <source>
        <strain evidence="1 2">CBS 121175</strain>
    </source>
</reference>
<proteinExistence type="predicted"/>
<evidence type="ECO:0008006" key="3">
    <source>
        <dbReference type="Google" id="ProtNLM"/>
    </source>
</evidence>
<evidence type="ECO:0000313" key="2">
    <source>
        <dbReference type="Proteomes" id="UP000307440"/>
    </source>
</evidence>
<protein>
    <recommendedName>
        <fullName evidence="3">BTB domain-containing protein</fullName>
    </recommendedName>
</protein>
<dbReference type="AlphaFoldDB" id="A0A5C3L5V3"/>
<name>A0A5C3L5V3_COPMA</name>